<dbReference type="RefSeq" id="WP_060748508.1">
    <property type="nucleotide sequence ID" value="NZ_LNTA01000237.1"/>
</dbReference>
<keyword evidence="1" id="KW-0732">Signal</keyword>
<dbReference type="Proteomes" id="UP000055854">
    <property type="component" value="Unassembled WGS sequence"/>
</dbReference>
<accession>A0A120EVZ7</accession>
<evidence type="ECO:0000256" key="1">
    <source>
        <dbReference type="SAM" id="SignalP"/>
    </source>
</evidence>
<dbReference type="OrthoDB" id="8526817at2"/>
<protein>
    <recommendedName>
        <fullName evidence="4">Secreted protein</fullName>
    </recommendedName>
</protein>
<dbReference type="AlphaFoldDB" id="A0A120EVZ7"/>
<evidence type="ECO:0000313" key="3">
    <source>
        <dbReference type="Proteomes" id="UP000055854"/>
    </source>
</evidence>
<name>A0A120EVZ7_XANCT</name>
<dbReference type="EMBL" id="LNTA01000237">
    <property type="protein sequence ID" value="KWV12094.1"/>
    <property type="molecule type" value="Genomic_DNA"/>
</dbReference>
<feature type="signal peptide" evidence="1">
    <location>
        <begin position="1"/>
        <end position="19"/>
    </location>
</feature>
<reference evidence="2 3" key="1">
    <citation type="submission" date="2015-11" db="EMBL/GenBank/DDBJ databases">
        <title>Long Read and Single Molecule DNA Sequencing Simplifies Genome Assembly and TAL Effector Gene Analysis of Xanthomonas translucens.</title>
        <authorList>
            <person name="Peng Z."/>
            <person name="Hu Y."/>
            <person name="Xie J."/>
            <person name="Potnis N."/>
            <person name="Akhunova A."/>
            <person name="Jones J."/>
            <person name="Liu Z."/>
            <person name="White F."/>
            <person name="Liu S."/>
        </authorList>
    </citation>
    <scope>NUCLEOTIDE SEQUENCE [LARGE SCALE GENOMIC DNA]</scope>
    <source>
        <strain evidence="2 3">B1</strain>
    </source>
</reference>
<gene>
    <name evidence="2" type="ORF">ATB53_01370</name>
</gene>
<organism evidence="2 3">
    <name type="scientific">Xanthomonas campestris pv. translucens</name>
    <dbReference type="NCBI Taxonomy" id="343"/>
    <lineage>
        <taxon>Bacteria</taxon>
        <taxon>Pseudomonadati</taxon>
        <taxon>Pseudomonadota</taxon>
        <taxon>Gammaproteobacteria</taxon>
        <taxon>Lysobacterales</taxon>
        <taxon>Lysobacteraceae</taxon>
        <taxon>Xanthomonas</taxon>
        <taxon>Xanthomonas translucens group</taxon>
    </lineage>
</organism>
<evidence type="ECO:0008006" key="4">
    <source>
        <dbReference type="Google" id="ProtNLM"/>
    </source>
</evidence>
<feature type="chain" id="PRO_5007164919" description="Secreted protein" evidence="1">
    <location>
        <begin position="20"/>
        <end position="148"/>
    </location>
</feature>
<proteinExistence type="predicted"/>
<evidence type="ECO:0000313" key="2">
    <source>
        <dbReference type="EMBL" id="KWV12094.1"/>
    </source>
</evidence>
<comment type="caution">
    <text evidence="2">The sequence shown here is derived from an EMBL/GenBank/DDBJ whole genome shotgun (WGS) entry which is preliminary data.</text>
</comment>
<sequence>MKIIVHALLLVLLSPAAHALDAAQWRAVAPAVQAAVECRAKPDTNTTAWQALPRDQFGDITPIKPSAPFTVFGLPVSEVSISIDPDGVEGDSYTAKIASSTKAIKAAAKLDTEGHRETGIGTLEIDDMGQLTCVVPGSYSESGFQPED</sequence>